<dbReference type="InterPro" id="IPR052018">
    <property type="entry name" value="PHP_domain"/>
</dbReference>
<keyword evidence="4" id="KW-1185">Reference proteome</keyword>
<dbReference type="RefSeq" id="WP_120681537.1">
    <property type="nucleotide sequence ID" value="NZ_RBAL01000011.1"/>
</dbReference>
<reference evidence="3 4" key="1">
    <citation type="journal article" date="2014" name="Int. J. Syst. Evol. Microbiol.">
        <title>Streptomyces hoynatensis sp. nov., isolated from deep marine sediment.</title>
        <authorList>
            <person name="Veyisoglu A."/>
            <person name="Sahin N."/>
        </authorList>
    </citation>
    <scope>NUCLEOTIDE SEQUENCE [LARGE SCALE GENOMIC DNA]</scope>
    <source>
        <strain evidence="3 4">KCTC 29097</strain>
    </source>
</reference>
<evidence type="ECO:0000259" key="2">
    <source>
        <dbReference type="SMART" id="SM00481"/>
    </source>
</evidence>
<dbReference type="GO" id="GO:0004534">
    <property type="term" value="F:5'-3' RNA exonuclease activity"/>
    <property type="evidence" value="ECO:0007669"/>
    <property type="project" value="TreeGrafter"/>
</dbReference>
<dbReference type="Proteomes" id="UP000272474">
    <property type="component" value="Unassembled WGS sequence"/>
</dbReference>
<feature type="compositionally biased region" description="Pro residues" evidence="1">
    <location>
        <begin position="118"/>
        <end position="132"/>
    </location>
</feature>
<dbReference type="OrthoDB" id="9804333at2"/>
<evidence type="ECO:0000313" key="3">
    <source>
        <dbReference type="EMBL" id="RKN40113.1"/>
    </source>
</evidence>
<name>A0A3A9YVN7_9ACTN</name>
<dbReference type="InterPro" id="IPR016195">
    <property type="entry name" value="Pol/histidinol_Pase-like"/>
</dbReference>
<dbReference type="Gene3D" id="3.20.20.140">
    <property type="entry name" value="Metal-dependent hydrolases"/>
    <property type="match status" value="1"/>
</dbReference>
<dbReference type="InterPro" id="IPR003141">
    <property type="entry name" value="Pol/His_phosphatase_N"/>
</dbReference>
<dbReference type="PANTHER" id="PTHR42924:SF3">
    <property type="entry name" value="POLYMERASE_HISTIDINOL PHOSPHATASE N-TERMINAL DOMAIN-CONTAINING PROTEIN"/>
    <property type="match status" value="1"/>
</dbReference>
<gene>
    <name evidence="3" type="ORF">D7294_19610</name>
</gene>
<dbReference type="NCBIfam" id="NF038032">
    <property type="entry name" value="CehA_McbA_metalo"/>
    <property type="match status" value="1"/>
</dbReference>
<dbReference type="Pfam" id="PF02811">
    <property type="entry name" value="PHP"/>
    <property type="match status" value="1"/>
</dbReference>
<dbReference type="GO" id="GO:0035312">
    <property type="term" value="F:5'-3' DNA exonuclease activity"/>
    <property type="evidence" value="ECO:0007669"/>
    <property type="project" value="TreeGrafter"/>
</dbReference>
<feature type="region of interest" description="Disordered" evidence="1">
    <location>
        <begin position="115"/>
        <end position="136"/>
    </location>
</feature>
<feature type="domain" description="Polymerase/histidinol phosphatase N-terminal" evidence="2">
    <location>
        <begin position="149"/>
        <end position="214"/>
    </location>
</feature>
<protein>
    <submittedName>
        <fullName evidence="3">PHP domain-containing protein</fullName>
    </submittedName>
</protein>
<dbReference type="PANTHER" id="PTHR42924">
    <property type="entry name" value="EXONUCLEASE"/>
    <property type="match status" value="1"/>
</dbReference>
<dbReference type="AlphaFoldDB" id="A0A3A9YVN7"/>
<organism evidence="3 4">
    <name type="scientific">Streptomyces hoynatensis</name>
    <dbReference type="NCBI Taxonomy" id="1141874"/>
    <lineage>
        <taxon>Bacteria</taxon>
        <taxon>Bacillati</taxon>
        <taxon>Actinomycetota</taxon>
        <taxon>Actinomycetes</taxon>
        <taxon>Kitasatosporales</taxon>
        <taxon>Streptomycetaceae</taxon>
        <taxon>Streptomyces</taxon>
    </lineage>
</organism>
<dbReference type="SUPFAM" id="SSF89550">
    <property type="entry name" value="PHP domain-like"/>
    <property type="match status" value="1"/>
</dbReference>
<dbReference type="SMART" id="SM00481">
    <property type="entry name" value="POLIIIAc"/>
    <property type="match status" value="1"/>
</dbReference>
<comment type="caution">
    <text evidence="3">The sequence shown here is derived from an EMBL/GenBank/DDBJ whole genome shotgun (WGS) entry which is preliminary data.</text>
</comment>
<evidence type="ECO:0000256" key="1">
    <source>
        <dbReference type="SAM" id="MobiDB-lite"/>
    </source>
</evidence>
<accession>A0A3A9YVN7</accession>
<evidence type="ECO:0000313" key="4">
    <source>
        <dbReference type="Proteomes" id="UP000272474"/>
    </source>
</evidence>
<dbReference type="InterPro" id="IPR004013">
    <property type="entry name" value="PHP_dom"/>
</dbReference>
<dbReference type="EMBL" id="RBAL01000011">
    <property type="protein sequence ID" value="RKN40113.1"/>
    <property type="molecule type" value="Genomic_DNA"/>
</dbReference>
<proteinExistence type="predicted"/>
<sequence length="404" mass="43121">MSPRATTVHRGRWTLADRLEQNLRELPFDVPPGTAAVAVELSYDRAAGVLDLGCLGAAGFRGWSGGARDSYTVAAGWATPGYLPGEAEPGRWHVLLRLHRVPPGGLDYEVRITTADTAPPPPAPQEVPPAPRPPRRDLPEVDGMRWVAGDFHSHTVHSDGALTVGELAALAAGRGLDFLAVTDHNTVSHHPELGPTGERHGIVLLPGQEVTTDTGHANVFGDTGWVDFRRPAGHWLAHAEEHGGVMSVNHPLGGDCSWRNPLPRRTRHAEVWHSDWRDRRHGGPLAWAMAWRPEVIAIGGSDFHRPGGNGLPGEPTTWLLVAEESTAGLLAALDAGRTAVSAGPGAALLLRLGDELLALGAEGTALVRPDGSRLPVRGDRALLPAAPGQHRLETYENEVIALCQ</sequence>